<dbReference type="Gene3D" id="3.30.420.40">
    <property type="match status" value="2"/>
</dbReference>
<name>A0A0A1UED6_ENTIV</name>
<gene>
    <name evidence="2" type="ORF">EIN_150530</name>
</gene>
<reference evidence="2 3" key="1">
    <citation type="submission" date="2012-10" db="EMBL/GenBank/DDBJ databases">
        <authorList>
            <person name="Zafar N."/>
            <person name="Inman J."/>
            <person name="Hall N."/>
            <person name="Lorenzi H."/>
            <person name="Caler E."/>
        </authorList>
    </citation>
    <scope>NUCLEOTIDE SEQUENCE [LARGE SCALE GENOMIC DNA]</scope>
    <source>
        <strain evidence="2 3">IP1</strain>
    </source>
</reference>
<dbReference type="InterPro" id="IPR004000">
    <property type="entry name" value="Actin"/>
</dbReference>
<dbReference type="SUPFAM" id="SSF53067">
    <property type="entry name" value="Actin-like ATPase domain"/>
    <property type="match status" value="2"/>
</dbReference>
<dbReference type="PRINTS" id="PR00190">
    <property type="entry name" value="ACTIN"/>
</dbReference>
<dbReference type="EMBL" id="KB206474">
    <property type="protein sequence ID" value="ELP91186.1"/>
    <property type="molecule type" value="Genomic_DNA"/>
</dbReference>
<dbReference type="InterPro" id="IPR043129">
    <property type="entry name" value="ATPase_NBD"/>
</dbReference>
<evidence type="ECO:0000256" key="1">
    <source>
        <dbReference type="RuleBase" id="RU000487"/>
    </source>
</evidence>
<dbReference type="GeneID" id="14890395"/>
<dbReference type="KEGG" id="eiv:EIN_150530"/>
<dbReference type="AlphaFoldDB" id="A0A0A1UED6"/>
<dbReference type="Pfam" id="PF00022">
    <property type="entry name" value="Actin"/>
    <property type="match status" value="1"/>
</dbReference>
<comment type="similarity">
    <text evidence="1">Belongs to the actin family.</text>
</comment>
<dbReference type="RefSeq" id="XP_004257957.1">
    <property type="nucleotide sequence ID" value="XM_004257909.1"/>
</dbReference>
<protein>
    <submittedName>
        <fullName evidence="2">Actin, putative</fullName>
    </submittedName>
</protein>
<organism evidence="2 3">
    <name type="scientific">Entamoeba invadens IP1</name>
    <dbReference type="NCBI Taxonomy" id="370355"/>
    <lineage>
        <taxon>Eukaryota</taxon>
        <taxon>Amoebozoa</taxon>
        <taxon>Evosea</taxon>
        <taxon>Archamoebae</taxon>
        <taxon>Mastigamoebida</taxon>
        <taxon>Entamoebidae</taxon>
        <taxon>Entamoeba</taxon>
    </lineage>
</organism>
<proteinExistence type="inferred from homology"/>
<keyword evidence="3" id="KW-1185">Reference proteome</keyword>
<dbReference type="PANTHER" id="PTHR11937">
    <property type="entry name" value="ACTIN"/>
    <property type="match status" value="1"/>
</dbReference>
<dbReference type="SMART" id="SM00268">
    <property type="entry name" value="ACTIN"/>
    <property type="match status" value="1"/>
</dbReference>
<dbReference type="Gene3D" id="3.90.640.10">
    <property type="entry name" value="Actin, Chain A, domain 4"/>
    <property type="match status" value="1"/>
</dbReference>
<evidence type="ECO:0000313" key="3">
    <source>
        <dbReference type="Proteomes" id="UP000014680"/>
    </source>
</evidence>
<dbReference type="OrthoDB" id="5132116at2759"/>
<dbReference type="VEuPathDB" id="AmoebaDB:EIN_150530"/>
<evidence type="ECO:0000313" key="2">
    <source>
        <dbReference type="EMBL" id="ELP91186.1"/>
    </source>
</evidence>
<dbReference type="Proteomes" id="UP000014680">
    <property type="component" value="Unassembled WGS sequence"/>
</dbReference>
<sequence>MKVGFPNREYQTVDLVFPNIIAANKNNNNDYLVGSEALEKRFDYSVSAPFELGKLKNKDCLSKVYDYIFKTQCKGDSHTHDIFMTEDFIDSNSTRAEMAQIMFENFEVPNLHYETPSSASVYSVCRVNGLVVDIGDVFTRVLPIYYEKPDYNHSYKTLFGGADVFNVFKSLIQRNNYFNLDFGTIYDIIKKMCYVTQDVNKELEKEDKSFLKQYELPDKSKLNLAKETFLATNVMFQPENFVDITGKHQQDGIPKIKVDTIKHCPIDTREDLYDNIIITGGNTMYDVALSNRIYGAFHGCATLADLSTTTYISKREYEEKGSAIYESKH</sequence>
<accession>A0A0A1UED6</accession>